<organism evidence="1 2">
    <name type="scientific">Giardia muris</name>
    <dbReference type="NCBI Taxonomy" id="5742"/>
    <lineage>
        <taxon>Eukaryota</taxon>
        <taxon>Metamonada</taxon>
        <taxon>Diplomonadida</taxon>
        <taxon>Hexamitidae</taxon>
        <taxon>Giardiinae</taxon>
        <taxon>Giardia</taxon>
    </lineage>
</organism>
<dbReference type="AlphaFoldDB" id="A0A4Z1T0D9"/>
<proteinExistence type="predicted"/>
<keyword evidence="2" id="KW-1185">Reference proteome</keyword>
<dbReference type="Proteomes" id="UP000315496">
    <property type="component" value="Chromosome 4"/>
</dbReference>
<sequence length="110" mass="12442">MCTEPFLLELSPDEARTLAAEGGQGVLRNVRILEYPDATMRIVLTDQSRIDTSAPNQVPQSRELMLAVRPSLQPPNLVLEKVGDQYECRSCVKRIHRSRHTMPSPSDERK</sequence>
<protein>
    <submittedName>
        <fullName evidence="1">Uncharacterized protein</fullName>
    </submittedName>
</protein>
<comment type="caution">
    <text evidence="1">The sequence shown here is derived from an EMBL/GenBank/DDBJ whole genome shotgun (WGS) entry which is preliminary data.</text>
</comment>
<accession>A0A4Z1T0D9</accession>
<name>A0A4Z1T0D9_GIAMU</name>
<gene>
    <name evidence="1" type="ORF">GMRT_13872</name>
</gene>
<reference evidence="1 2" key="1">
    <citation type="submission" date="2019-05" db="EMBL/GenBank/DDBJ databases">
        <title>The compact genome of Giardia muris reveals important steps in the evolution of intestinal protozoan parasites.</title>
        <authorList>
            <person name="Xu F."/>
            <person name="Jimenez-Gonzalez A."/>
            <person name="Einarsson E."/>
            <person name="Astvaldsson A."/>
            <person name="Peirasmaki D."/>
            <person name="Eckmann L."/>
            <person name="Andersson J.O."/>
            <person name="Svard S.G."/>
            <person name="Jerlstrom-Hultqvist J."/>
        </authorList>
    </citation>
    <scope>NUCLEOTIDE SEQUENCE [LARGE SCALE GENOMIC DNA]</scope>
    <source>
        <strain evidence="1 2">Roberts-Thomson</strain>
    </source>
</reference>
<evidence type="ECO:0000313" key="1">
    <source>
        <dbReference type="EMBL" id="TNJ27363.1"/>
    </source>
</evidence>
<dbReference type="VEuPathDB" id="GiardiaDB:GMRT_13872"/>
<evidence type="ECO:0000313" key="2">
    <source>
        <dbReference type="Proteomes" id="UP000315496"/>
    </source>
</evidence>
<dbReference type="EMBL" id="VDLU01000004">
    <property type="protein sequence ID" value="TNJ27363.1"/>
    <property type="molecule type" value="Genomic_DNA"/>
</dbReference>